<protein>
    <submittedName>
        <fullName evidence="1">Uncharacterized protein</fullName>
    </submittedName>
</protein>
<dbReference type="AlphaFoldDB" id="A0A0F5QFI4"/>
<accession>A0A0F5QFI4</accession>
<dbReference type="OrthoDB" id="7444057at2"/>
<reference evidence="1 2" key="1">
    <citation type="submission" date="2015-03" db="EMBL/GenBank/DDBJ databases">
        <authorList>
            <person name="Lepp D."/>
            <person name="Hassan Y.I."/>
            <person name="Li X.-Z."/>
            <person name="Zhou T."/>
        </authorList>
    </citation>
    <scope>NUCLEOTIDE SEQUENCE [LARGE SCALE GENOMIC DNA]</scope>
    <source>
        <strain evidence="1 2">E84</strain>
    </source>
</reference>
<dbReference type="EMBL" id="LANJ01000011">
    <property type="protein sequence ID" value="KKC39506.1"/>
    <property type="molecule type" value="Genomic_DNA"/>
</dbReference>
<keyword evidence="2" id="KW-1185">Reference proteome</keyword>
<evidence type="ECO:0000313" key="1">
    <source>
        <dbReference type="EMBL" id="KKC39506.1"/>
    </source>
</evidence>
<evidence type="ECO:0000313" key="2">
    <source>
        <dbReference type="Proteomes" id="UP000033411"/>
    </source>
</evidence>
<dbReference type="RefSeq" id="WP_046138267.1">
    <property type="nucleotide sequence ID" value="NZ_LANJ01000011.1"/>
</dbReference>
<gene>
    <name evidence="1" type="ORF">WH87_04740</name>
</gene>
<organism evidence="1 2">
    <name type="scientific">Devosia epidermidihirudinis</name>
    <dbReference type="NCBI Taxonomy" id="1293439"/>
    <lineage>
        <taxon>Bacteria</taxon>
        <taxon>Pseudomonadati</taxon>
        <taxon>Pseudomonadota</taxon>
        <taxon>Alphaproteobacteria</taxon>
        <taxon>Hyphomicrobiales</taxon>
        <taxon>Devosiaceae</taxon>
        <taxon>Devosia</taxon>
    </lineage>
</organism>
<proteinExistence type="predicted"/>
<comment type="caution">
    <text evidence="1">The sequence shown here is derived from an EMBL/GenBank/DDBJ whole genome shotgun (WGS) entry which is preliminary data.</text>
</comment>
<sequence length="235" mass="25863">MPERFPDSILSFEINLSDAGHDRPVLSAEAGRLFAKWANVEYTLSTMASVLLGDTAALAILDSIRARNSQTDAIKAAAQEKIEHEETRALLNPLFKLIERAARPRNMLAHCMWGTIPQLPDALLLCDPKAMLKASRLLLQTEGTRSTTAPSSIKTEFEHELTGSDAVPLAVTKLVRENTEVWRQADFHLPRKLLDRSIIGLTQLTIAISSDPHSAGAAQARSQLKAHLAETELLR</sequence>
<dbReference type="PATRIC" id="fig|1293439.3.peg.509"/>
<dbReference type="Proteomes" id="UP000033411">
    <property type="component" value="Unassembled WGS sequence"/>
</dbReference>
<name>A0A0F5QFI4_9HYPH</name>